<organism evidence="3 4">
    <name type="scientific">Tersicoccus solisilvae</name>
    <dbReference type="NCBI Taxonomy" id="1882339"/>
    <lineage>
        <taxon>Bacteria</taxon>
        <taxon>Bacillati</taxon>
        <taxon>Actinomycetota</taxon>
        <taxon>Actinomycetes</taxon>
        <taxon>Micrococcales</taxon>
        <taxon>Micrococcaceae</taxon>
        <taxon>Tersicoccus</taxon>
    </lineage>
</organism>
<keyword evidence="2" id="KW-0472">Membrane</keyword>
<accession>A0ABQ1NS70</accession>
<comment type="caution">
    <text evidence="3">The sequence shown here is derived from an EMBL/GenBank/DDBJ whole genome shotgun (WGS) entry which is preliminary data.</text>
</comment>
<protein>
    <recommendedName>
        <fullName evidence="5">DUF3533 domain-containing protein</fullName>
    </recommendedName>
</protein>
<keyword evidence="2" id="KW-1133">Transmembrane helix</keyword>
<reference evidence="4" key="1">
    <citation type="journal article" date="2019" name="Int. J. Syst. Evol. Microbiol.">
        <title>The Global Catalogue of Microorganisms (GCM) 10K type strain sequencing project: providing services to taxonomists for standard genome sequencing and annotation.</title>
        <authorList>
            <consortium name="The Broad Institute Genomics Platform"/>
            <consortium name="The Broad Institute Genome Sequencing Center for Infectious Disease"/>
            <person name="Wu L."/>
            <person name="Ma J."/>
        </authorList>
    </citation>
    <scope>NUCLEOTIDE SEQUENCE [LARGE SCALE GENOMIC DNA]</scope>
    <source>
        <strain evidence="4">CGMCC 1.15480</strain>
    </source>
</reference>
<name>A0ABQ1NS70_9MICC</name>
<feature type="region of interest" description="Disordered" evidence="1">
    <location>
        <begin position="1"/>
        <end position="23"/>
    </location>
</feature>
<feature type="transmembrane region" description="Helical" evidence="2">
    <location>
        <begin position="279"/>
        <end position="297"/>
    </location>
</feature>
<evidence type="ECO:0000256" key="2">
    <source>
        <dbReference type="SAM" id="Phobius"/>
    </source>
</evidence>
<feature type="transmembrane region" description="Helical" evidence="2">
    <location>
        <begin position="32"/>
        <end position="53"/>
    </location>
</feature>
<sequence>MSTSTTLSPPVGDTPAAPGGLPTVRHRTRWRATLLAGLGAALAVAVVLLAFVWPTVTSSVKDLPVVVAGSGEAASTLHRTLADDGRFDVRDAATRDDAKSALTHRDAYAAFVVSGSSLEVMTASAGSPTATQLVAQQAALIGQGMQRDAITAQTALARAAATAGAKAAAAQAVVGTLQGVATQQFPTPASHTGPAWAAFSAQLAGAQQRATAAANAASTAAAAVTAAPRPSITTTDVAPLSSGDPRGAGLALLGLPLAMGGMIGGLIVSLLISGFGRRIAAATTYAVVGGLALIVIMQPWFGLLQGPFLLNWLAMGLGLFATAMTIVGLESLLGRPGIPIGAILTMFVGNPLSSLASPPEFLPWAWGAIGQWFVPGATGNLLRDLSYFPDASTAHGWLVLVCWSAAGVLLAVLGRHRNEERVHLAGTSEDDGESPAAAPAGGARPAGEPEGVSASHGRHAASS</sequence>
<feature type="region of interest" description="Disordered" evidence="1">
    <location>
        <begin position="425"/>
        <end position="463"/>
    </location>
</feature>
<dbReference type="Proteomes" id="UP000597761">
    <property type="component" value="Unassembled WGS sequence"/>
</dbReference>
<feature type="transmembrane region" description="Helical" evidence="2">
    <location>
        <begin position="336"/>
        <end position="356"/>
    </location>
</feature>
<dbReference type="EMBL" id="BMJI01000001">
    <property type="protein sequence ID" value="GGC81334.1"/>
    <property type="molecule type" value="Genomic_DNA"/>
</dbReference>
<evidence type="ECO:0000313" key="4">
    <source>
        <dbReference type="Proteomes" id="UP000597761"/>
    </source>
</evidence>
<feature type="compositionally biased region" description="Low complexity" evidence="1">
    <location>
        <begin position="434"/>
        <end position="451"/>
    </location>
</feature>
<gene>
    <name evidence="3" type="ORF">GCM10011512_05030</name>
</gene>
<feature type="transmembrane region" description="Helical" evidence="2">
    <location>
        <begin position="309"/>
        <end position="329"/>
    </location>
</feature>
<evidence type="ECO:0000256" key="1">
    <source>
        <dbReference type="SAM" id="MobiDB-lite"/>
    </source>
</evidence>
<proteinExistence type="predicted"/>
<feature type="transmembrane region" description="Helical" evidence="2">
    <location>
        <begin position="250"/>
        <end position="272"/>
    </location>
</feature>
<evidence type="ECO:0008006" key="5">
    <source>
        <dbReference type="Google" id="ProtNLM"/>
    </source>
</evidence>
<evidence type="ECO:0000313" key="3">
    <source>
        <dbReference type="EMBL" id="GGC81334.1"/>
    </source>
</evidence>
<keyword evidence="4" id="KW-1185">Reference proteome</keyword>
<dbReference type="RefSeq" id="WP_188665841.1">
    <property type="nucleotide sequence ID" value="NZ_BMJI01000001.1"/>
</dbReference>
<feature type="transmembrane region" description="Helical" evidence="2">
    <location>
        <begin position="394"/>
        <end position="413"/>
    </location>
</feature>
<keyword evidence="2" id="KW-0812">Transmembrane</keyword>